<dbReference type="AlphaFoldDB" id="A0AAV2VVK7"/>
<dbReference type="Gene3D" id="1.10.260.40">
    <property type="entry name" value="lambda repressor-like DNA-binding domains"/>
    <property type="match status" value="1"/>
</dbReference>
<dbReference type="SMART" id="SM00354">
    <property type="entry name" value="HTH_LACI"/>
    <property type="match status" value="1"/>
</dbReference>
<dbReference type="InterPro" id="IPR000843">
    <property type="entry name" value="HTH_LacI"/>
</dbReference>
<dbReference type="Pfam" id="PF00356">
    <property type="entry name" value="LacI"/>
    <property type="match status" value="1"/>
</dbReference>
<dbReference type="InterPro" id="IPR010982">
    <property type="entry name" value="Lambda_DNA-bd_dom_sf"/>
</dbReference>
<dbReference type="GO" id="GO:0000976">
    <property type="term" value="F:transcription cis-regulatory region binding"/>
    <property type="evidence" value="ECO:0007669"/>
    <property type="project" value="TreeGrafter"/>
</dbReference>
<evidence type="ECO:0000313" key="6">
    <source>
        <dbReference type="EMBL" id="CCO48475.1"/>
    </source>
</evidence>
<accession>A0AAV2VVK7</accession>
<keyword evidence="3" id="KW-0804">Transcription</keyword>
<dbReference type="SUPFAM" id="SSF47413">
    <property type="entry name" value="lambda repressor-like DNA-binding domains"/>
    <property type="match status" value="1"/>
</dbReference>
<dbReference type="GO" id="GO:0003700">
    <property type="term" value="F:DNA-binding transcription factor activity"/>
    <property type="evidence" value="ECO:0007669"/>
    <property type="project" value="TreeGrafter"/>
</dbReference>
<name>A0AAV2VVK7_9VIBR</name>
<evidence type="ECO:0000259" key="4">
    <source>
        <dbReference type="PROSITE" id="PS50932"/>
    </source>
</evidence>
<dbReference type="InterPro" id="IPR046335">
    <property type="entry name" value="LacI/GalR-like_sensor"/>
</dbReference>
<evidence type="ECO:0000313" key="7">
    <source>
        <dbReference type="Proteomes" id="UP000018211"/>
    </source>
</evidence>
<keyword evidence="2" id="KW-0238">DNA-binding</keyword>
<dbReference type="Proteomes" id="UP000018211">
    <property type="component" value="Unassembled WGS sequence"/>
</dbReference>
<dbReference type="PANTHER" id="PTHR30146">
    <property type="entry name" value="LACI-RELATED TRANSCRIPTIONAL REPRESSOR"/>
    <property type="match status" value="1"/>
</dbReference>
<feature type="domain" description="HTH cro/C1-type" evidence="5">
    <location>
        <begin position="10"/>
        <end position="53"/>
    </location>
</feature>
<dbReference type="PROSITE" id="PS50943">
    <property type="entry name" value="HTH_CROC1"/>
    <property type="match status" value="1"/>
</dbReference>
<dbReference type="CDD" id="cd06267">
    <property type="entry name" value="PBP1_LacI_sugar_binding-like"/>
    <property type="match status" value="1"/>
</dbReference>
<dbReference type="PANTHER" id="PTHR30146:SF109">
    <property type="entry name" value="HTH-TYPE TRANSCRIPTIONAL REGULATOR GALS"/>
    <property type="match status" value="1"/>
</dbReference>
<dbReference type="Pfam" id="PF13377">
    <property type="entry name" value="Peripla_BP_3"/>
    <property type="match status" value="1"/>
</dbReference>
<dbReference type="InterPro" id="IPR001387">
    <property type="entry name" value="Cro/C1-type_HTH"/>
</dbReference>
<protein>
    <submittedName>
        <fullName evidence="6">Transcriptional regulator LacI family</fullName>
    </submittedName>
</protein>
<sequence>MSSKPSNAVTMTDVAKLAGVSRASASKYFNGDMSLKPATIQRIQAACEALQYVPNQHAVNLVKGQSSLIAAVVPSTTDSFYSDTLKHIEDFANEKGLNLIVQSTHGDAERERKIIQSLRSLKPRALILVPTASDEASVRFFEALRHDIHIVWLDNCLLENASYVVNDNRHSLEIICDYFLEKGIHPFYLDVPKKLEKPSITTRRKSYCDRMENAGLTPRFIVDEDLDITWPDAAYGHTMIFKWLQETDWASEKCGIICMNDNIAVGALSALNNAGVKVGKQVLLAGHDDIELAPFLTPPLTTVKQSCSQMARAVVDAVLEPEIIREVTIHSRLVKRLSA</sequence>
<dbReference type="RefSeq" id="WP_022550979.1">
    <property type="nucleotide sequence ID" value="NZ_LK391965.1"/>
</dbReference>
<dbReference type="EMBL" id="CAOF01000149">
    <property type="protein sequence ID" value="CCO48475.1"/>
    <property type="molecule type" value="Genomic_DNA"/>
</dbReference>
<evidence type="ECO:0000256" key="2">
    <source>
        <dbReference type="ARBA" id="ARBA00023125"/>
    </source>
</evidence>
<dbReference type="Gene3D" id="3.40.50.2300">
    <property type="match status" value="2"/>
</dbReference>
<dbReference type="InterPro" id="IPR028082">
    <property type="entry name" value="Peripla_BP_I"/>
</dbReference>
<evidence type="ECO:0000256" key="1">
    <source>
        <dbReference type="ARBA" id="ARBA00023015"/>
    </source>
</evidence>
<feature type="domain" description="HTH lacI-type" evidence="4">
    <location>
        <begin position="9"/>
        <end position="63"/>
    </location>
</feature>
<reference evidence="6 7" key="1">
    <citation type="journal article" date="2013" name="ISME J.">
        <title>Comparative genomics of pathogenic lineages of Vibrio nigripulchritudo identifies virulence-associated traits.</title>
        <authorList>
            <person name="Goudenege D."/>
            <person name="Labreuche Y."/>
            <person name="Krin E."/>
            <person name="Ansquer D."/>
            <person name="Mangenot S."/>
            <person name="Calteau A."/>
            <person name="Medigue C."/>
            <person name="Mazel D."/>
            <person name="Polz M.F."/>
            <person name="Le Roux F."/>
        </authorList>
    </citation>
    <scope>NUCLEOTIDE SEQUENCE [LARGE SCALE GENOMIC DNA]</scope>
    <source>
        <strain evidence="6 7">SOn1</strain>
    </source>
</reference>
<dbReference type="SUPFAM" id="SSF53822">
    <property type="entry name" value="Periplasmic binding protein-like I"/>
    <property type="match status" value="1"/>
</dbReference>
<proteinExistence type="predicted"/>
<organism evidence="6 7">
    <name type="scientific">Vibrio nigripulchritudo SOn1</name>
    <dbReference type="NCBI Taxonomy" id="1238450"/>
    <lineage>
        <taxon>Bacteria</taxon>
        <taxon>Pseudomonadati</taxon>
        <taxon>Pseudomonadota</taxon>
        <taxon>Gammaproteobacteria</taxon>
        <taxon>Vibrionales</taxon>
        <taxon>Vibrionaceae</taxon>
        <taxon>Vibrio</taxon>
    </lineage>
</organism>
<dbReference type="CDD" id="cd01392">
    <property type="entry name" value="HTH_LacI"/>
    <property type="match status" value="1"/>
</dbReference>
<evidence type="ECO:0000259" key="5">
    <source>
        <dbReference type="PROSITE" id="PS50943"/>
    </source>
</evidence>
<keyword evidence="1" id="KW-0805">Transcription regulation</keyword>
<dbReference type="PROSITE" id="PS50932">
    <property type="entry name" value="HTH_LACI_2"/>
    <property type="match status" value="1"/>
</dbReference>
<evidence type="ECO:0000256" key="3">
    <source>
        <dbReference type="ARBA" id="ARBA00023163"/>
    </source>
</evidence>
<comment type="caution">
    <text evidence="6">The sequence shown here is derived from an EMBL/GenBank/DDBJ whole genome shotgun (WGS) entry which is preliminary data.</text>
</comment>
<gene>
    <name evidence="6" type="ORF">VIBNISOn1_560007</name>
</gene>